<name>A0A9W8JFY9_9AGAR</name>
<dbReference type="Proteomes" id="UP001140091">
    <property type="component" value="Unassembled WGS sequence"/>
</dbReference>
<evidence type="ECO:0000313" key="2">
    <source>
        <dbReference type="Proteomes" id="UP001140091"/>
    </source>
</evidence>
<keyword evidence="2" id="KW-1185">Reference proteome</keyword>
<evidence type="ECO:0000313" key="1">
    <source>
        <dbReference type="EMBL" id="KAJ2930115.1"/>
    </source>
</evidence>
<organism evidence="1 2">
    <name type="scientific">Candolleomyces eurysporus</name>
    <dbReference type="NCBI Taxonomy" id="2828524"/>
    <lineage>
        <taxon>Eukaryota</taxon>
        <taxon>Fungi</taxon>
        <taxon>Dikarya</taxon>
        <taxon>Basidiomycota</taxon>
        <taxon>Agaricomycotina</taxon>
        <taxon>Agaricomycetes</taxon>
        <taxon>Agaricomycetidae</taxon>
        <taxon>Agaricales</taxon>
        <taxon>Agaricineae</taxon>
        <taxon>Psathyrellaceae</taxon>
        <taxon>Candolleomyces</taxon>
    </lineage>
</organism>
<protein>
    <submittedName>
        <fullName evidence="1">Uncharacterized protein</fullName>
    </submittedName>
</protein>
<gene>
    <name evidence="1" type="ORF">H1R20_g6977</name>
</gene>
<accession>A0A9W8JFY9</accession>
<sequence length="210" mass="23344">MGANSSTLSSAQGNKTRYFLKDVVLEHTDEDTKGKHQSLNVAELVILGPKNRPGGYSFPLVRVSPKQWKAEGALAIMFRVRKVGVIARSEEGKDIGSLHLNPSTLQTTSLGSEGGKPAQIQRMETADEELHLTLFWRICEIPEPVEVLEELTTMLDGLEDLLNNKLFGDIGRPGRFLTLEGQSWHTKEQLNSLAQKIRTFLTGSRILEPH</sequence>
<comment type="caution">
    <text evidence="1">The sequence shown here is derived from an EMBL/GenBank/DDBJ whole genome shotgun (WGS) entry which is preliminary data.</text>
</comment>
<dbReference type="OrthoDB" id="10370823at2759"/>
<proteinExistence type="predicted"/>
<dbReference type="AlphaFoldDB" id="A0A9W8JFY9"/>
<dbReference type="EMBL" id="JANBPK010000849">
    <property type="protein sequence ID" value="KAJ2930115.1"/>
    <property type="molecule type" value="Genomic_DNA"/>
</dbReference>
<feature type="non-terminal residue" evidence="1">
    <location>
        <position position="210"/>
    </location>
</feature>
<reference evidence="1" key="1">
    <citation type="submission" date="2022-06" db="EMBL/GenBank/DDBJ databases">
        <title>Genome Sequence of Candolleomyces eurysporus.</title>
        <authorList>
            <person name="Buettner E."/>
        </authorList>
    </citation>
    <scope>NUCLEOTIDE SEQUENCE</scope>
    <source>
        <strain evidence="1">VTCC 930004</strain>
    </source>
</reference>